<dbReference type="PANTHER" id="PTHR30561">
    <property type="entry name" value="SMR FAMILY PROTON-DEPENDENT DRUG EFFLUX TRANSPORTER SUGE"/>
    <property type="match status" value="1"/>
</dbReference>
<dbReference type="InterPro" id="IPR037185">
    <property type="entry name" value="EmrE-like"/>
</dbReference>
<dbReference type="PANTHER" id="PTHR30561:SF1">
    <property type="entry name" value="MULTIDRUG TRANSPORTER EMRE"/>
    <property type="match status" value="1"/>
</dbReference>
<accession>A0A231MVP8</accession>
<keyword evidence="10" id="KW-1185">Reference proteome</keyword>
<dbReference type="SUPFAM" id="SSF103481">
    <property type="entry name" value="Multidrug resistance efflux transporter EmrE"/>
    <property type="match status" value="1"/>
</dbReference>
<dbReference type="GO" id="GO:0015220">
    <property type="term" value="F:choline transmembrane transporter activity"/>
    <property type="evidence" value="ECO:0007669"/>
    <property type="project" value="TreeGrafter"/>
</dbReference>
<dbReference type="GO" id="GO:1990961">
    <property type="term" value="P:xenobiotic detoxification by transmembrane export across the plasma membrane"/>
    <property type="evidence" value="ECO:0007669"/>
    <property type="project" value="UniProtKB-ARBA"/>
</dbReference>
<evidence type="ECO:0000256" key="3">
    <source>
        <dbReference type="ARBA" id="ARBA00022475"/>
    </source>
</evidence>
<dbReference type="Proteomes" id="UP000217763">
    <property type="component" value="Chromosome"/>
</dbReference>
<dbReference type="Gene3D" id="1.10.3730.20">
    <property type="match status" value="1"/>
</dbReference>
<evidence type="ECO:0000256" key="6">
    <source>
        <dbReference type="ARBA" id="ARBA00023136"/>
    </source>
</evidence>
<keyword evidence="6" id="KW-0472">Membrane</keyword>
<evidence type="ECO:0000256" key="5">
    <source>
        <dbReference type="ARBA" id="ARBA00022989"/>
    </source>
</evidence>
<keyword evidence="5" id="KW-1133">Transmembrane helix</keyword>
<dbReference type="GO" id="GO:0031460">
    <property type="term" value="P:glycine betaine transport"/>
    <property type="evidence" value="ECO:0007669"/>
    <property type="project" value="TreeGrafter"/>
</dbReference>
<evidence type="ECO:0000256" key="7">
    <source>
        <dbReference type="ARBA" id="ARBA00038032"/>
    </source>
</evidence>
<dbReference type="InterPro" id="IPR000390">
    <property type="entry name" value="Small_drug/metabolite_transptr"/>
</dbReference>
<dbReference type="AlphaFoldDB" id="A0A231MVP8"/>
<evidence type="ECO:0000256" key="8">
    <source>
        <dbReference type="RuleBase" id="RU003942"/>
    </source>
</evidence>
<dbReference type="FunFam" id="1.10.3730.20:FF:000001">
    <property type="entry name" value="Quaternary ammonium compound resistance transporter SugE"/>
    <property type="match status" value="1"/>
</dbReference>
<keyword evidence="2" id="KW-0813">Transport</keyword>
<evidence type="ECO:0000256" key="4">
    <source>
        <dbReference type="ARBA" id="ARBA00022692"/>
    </source>
</evidence>
<evidence type="ECO:0000313" key="9">
    <source>
        <dbReference type="EMBL" id="ATG74837.1"/>
    </source>
</evidence>
<comment type="subcellular location">
    <subcellularLocation>
        <location evidence="1 8">Cell membrane</location>
        <topology evidence="1 8">Multi-pass membrane protein</topology>
    </subcellularLocation>
</comment>
<reference evidence="10" key="1">
    <citation type="submission" date="2015-09" db="EMBL/GenBank/DDBJ databases">
        <authorList>
            <person name="Shao Z."/>
            <person name="Wang L."/>
        </authorList>
    </citation>
    <scope>NUCLEOTIDE SEQUENCE [LARGE SCALE GENOMIC DNA]</scope>
    <source>
        <strain evidence="10">F13-1</strain>
    </source>
</reference>
<dbReference type="OrthoDB" id="9808638at2"/>
<comment type="similarity">
    <text evidence="7 8">Belongs to the drug/metabolite transporter (DMT) superfamily. Small multidrug resistance (SMR) (TC 2.A.7.1) family.</text>
</comment>
<evidence type="ECO:0000313" key="10">
    <source>
        <dbReference type="Proteomes" id="UP000217763"/>
    </source>
</evidence>
<organism evidence="9 10">
    <name type="scientific">Zobellella denitrificans</name>
    <dbReference type="NCBI Taxonomy" id="347534"/>
    <lineage>
        <taxon>Bacteria</taxon>
        <taxon>Pseudomonadati</taxon>
        <taxon>Pseudomonadota</taxon>
        <taxon>Gammaproteobacteria</taxon>
        <taxon>Aeromonadales</taxon>
        <taxon>Aeromonadaceae</taxon>
        <taxon>Zobellella</taxon>
    </lineage>
</organism>
<keyword evidence="4 8" id="KW-0812">Transmembrane</keyword>
<dbReference type="EMBL" id="CP012621">
    <property type="protein sequence ID" value="ATG74837.1"/>
    <property type="molecule type" value="Genomic_DNA"/>
</dbReference>
<evidence type="ECO:0000256" key="2">
    <source>
        <dbReference type="ARBA" id="ARBA00022448"/>
    </source>
</evidence>
<keyword evidence="3" id="KW-1003">Cell membrane</keyword>
<dbReference type="GO" id="GO:0005886">
    <property type="term" value="C:plasma membrane"/>
    <property type="evidence" value="ECO:0007669"/>
    <property type="project" value="UniProtKB-SubCell"/>
</dbReference>
<dbReference type="Pfam" id="PF00893">
    <property type="entry name" value="Multi_Drug_Res"/>
    <property type="match status" value="1"/>
</dbReference>
<dbReference type="KEGG" id="zdf:AN401_14030"/>
<evidence type="ECO:0000256" key="1">
    <source>
        <dbReference type="ARBA" id="ARBA00004651"/>
    </source>
</evidence>
<protein>
    <submittedName>
        <fullName evidence="9">Multidrug transporter</fullName>
    </submittedName>
</protein>
<sequence>MNAYLLLAMAIAAEVAATTALKASAGFSRLGPSLIVVAGYGAAFWLLGLVMRTVPVGVAYAIWSGAGIVLITLLAVLVYRQIPDLPALIGMGLIIAGVMVIQLWSDSGGH</sequence>
<dbReference type="GO" id="GO:0015297">
    <property type="term" value="F:antiporter activity"/>
    <property type="evidence" value="ECO:0007669"/>
    <property type="project" value="TreeGrafter"/>
</dbReference>
<proteinExistence type="inferred from homology"/>
<name>A0A231MVP8_9GAMM</name>
<dbReference type="GO" id="GO:0015199">
    <property type="term" value="F:amino-acid betaine transmembrane transporter activity"/>
    <property type="evidence" value="ECO:0007669"/>
    <property type="project" value="TreeGrafter"/>
</dbReference>
<dbReference type="InterPro" id="IPR045324">
    <property type="entry name" value="Small_multidrug_res"/>
</dbReference>
<dbReference type="RefSeq" id="WP_094041308.1">
    <property type="nucleotide sequence ID" value="NZ_CP012621.1"/>
</dbReference>
<gene>
    <name evidence="9" type="ORF">AN401_14030</name>
</gene>